<reference evidence="2 3" key="1">
    <citation type="journal article" date="2017" name="Front. Genet.">
        <title>Draft sequencing of the heterozygous diploid genome of Satsuma (Citrus unshiu Marc.) using a hybrid assembly approach.</title>
        <authorList>
            <person name="Shimizu T."/>
            <person name="Tanizawa Y."/>
            <person name="Mochizuki T."/>
            <person name="Nagasaki H."/>
            <person name="Yoshioka T."/>
            <person name="Toyoda A."/>
            <person name="Fujiyama A."/>
            <person name="Kaminuma E."/>
            <person name="Nakamura Y."/>
        </authorList>
    </citation>
    <scope>NUCLEOTIDE SEQUENCE [LARGE SCALE GENOMIC DNA]</scope>
    <source>
        <strain evidence="3">cv. Miyagawa wase</strain>
    </source>
</reference>
<dbReference type="AlphaFoldDB" id="A0A2H5QC03"/>
<dbReference type="GO" id="GO:0003690">
    <property type="term" value="F:double-stranded DNA binding"/>
    <property type="evidence" value="ECO:0007669"/>
    <property type="project" value="TreeGrafter"/>
</dbReference>
<dbReference type="GO" id="GO:0042054">
    <property type="term" value="F:histone methyltransferase activity"/>
    <property type="evidence" value="ECO:0007669"/>
    <property type="project" value="TreeGrafter"/>
</dbReference>
<dbReference type="STRING" id="55188.A0A2H5QC03"/>
<dbReference type="PANTHER" id="PTHR45660:SF46">
    <property type="entry name" value="HISTONE-LYSINE N-METHYLTRANSFERASE, H3 LYSINE-9 SPECIFIC SUVH6"/>
    <property type="match status" value="1"/>
</dbReference>
<evidence type="ECO:0000313" key="2">
    <source>
        <dbReference type="EMBL" id="GAY62176.1"/>
    </source>
</evidence>
<sequence length="143" mass="16348">MKKSNEASCYNRVSQQGIKVQLEIIKTEARGWGVTSLNSIPSGSFICEYAGELLEEKEAKRRTSNDEYLFDVGNNYNDGSLGVDFRMLCLMHQQVLVELWRMVDLPLMQWSTAMWGDLLTTVVRLIFLPKTPFMITGTRECLT</sequence>
<dbReference type="Pfam" id="PF00856">
    <property type="entry name" value="SET"/>
    <property type="match status" value="1"/>
</dbReference>
<evidence type="ECO:0000259" key="1">
    <source>
        <dbReference type="Pfam" id="PF00856"/>
    </source>
</evidence>
<dbReference type="EMBL" id="BDQV01000295">
    <property type="protein sequence ID" value="GAY62176.1"/>
    <property type="molecule type" value="Genomic_DNA"/>
</dbReference>
<evidence type="ECO:0000313" key="3">
    <source>
        <dbReference type="Proteomes" id="UP000236630"/>
    </source>
</evidence>
<dbReference type="SUPFAM" id="SSF82199">
    <property type="entry name" value="SET domain"/>
    <property type="match status" value="1"/>
</dbReference>
<dbReference type="InterPro" id="IPR046341">
    <property type="entry name" value="SET_dom_sf"/>
</dbReference>
<dbReference type="InterPro" id="IPR051357">
    <property type="entry name" value="H3K9_HMTase_SUVAR3-9"/>
</dbReference>
<gene>
    <name evidence="2" type="ORF">CUMW_215700</name>
</gene>
<dbReference type="InterPro" id="IPR001214">
    <property type="entry name" value="SET_dom"/>
</dbReference>
<organism evidence="2 3">
    <name type="scientific">Citrus unshiu</name>
    <name type="common">Satsuma mandarin</name>
    <name type="synonym">Citrus nobilis var. unshiu</name>
    <dbReference type="NCBI Taxonomy" id="55188"/>
    <lineage>
        <taxon>Eukaryota</taxon>
        <taxon>Viridiplantae</taxon>
        <taxon>Streptophyta</taxon>
        <taxon>Embryophyta</taxon>
        <taxon>Tracheophyta</taxon>
        <taxon>Spermatophyta</taxon>
        <taxon>Magnoliopsida</taxon>
        <taxon>eudicotyledons</taxon>
        <taxon>Gunneridae</taxon>
        <taxon>Pentapetalae</taxon>
        <taxon>rosids</taxon>
        <taxon>malvids</taxon>
        <taxon>Sapindales</taxon>
        <taxon>Rutaceae</taxon>
        <taxon>Aurantioideae</taxon>
        <taxon>Citrus</taxon>
    </lineage>
</organism>
<dbReference type="PANTHER" id="PTHR45660">
    <property type="entry name" value="HISTONE-LYSINE N-METHYLTRANSFERASE SETMAR"/>
    <property type="match status" value="1"/>
</dbReference>
<protein>
    <recommendedName>
        <fullName evidence="1">SET domain-containing protein</fullName>
    </recommendedName>
</protein>
<dbReference type="Gene3D" id="2.170.270.10">
    <property type="entry name" value="SET domain"/>
    <property type="match status" value="1"/>
</dbReference>
<comment type="caution">
    <text evidence="2">The sequence shown here is derived from an EMBL/GenBank/DDBJ whole genome shotgun (WGS) entry which is preliminary data.</text>
</comment>
<name>A0A2H5QC03_CITUN</name>
<keyword evidence="3" id="KW-1185">Reference proteome</keyword>
<dbReference type="Proteomes" id="UP000236630">
    <property type="component" value="Unassembled WGS sequence"/>
</dbReference>
<feature type="domain" description="SET" evidence="1">
    <location>
        <begin position="31"/>
        <end position="76"/>
    </location>
</feature>
<accession>A0A2H5QC03</accession>
<proteinExistence type="predicted"/>